<dbReference type="PIRSF" id="PIRSF000451">
    <property type="entry name" value="PKS_III"/>
    <property type="match status" value="1"/>
</dbReference>
<organism evidence="5 6">
    <name type="scientific">Hibiscus sabdariffa</name>
    <name type="common">roselle</name>
    <dbReference type="NCBI Taxonomy" id="183260"/>
    <lineage>
        <taxon>Eukaryota</taxon>
        <taxon>Viridiplantae</taxon>
        <taxon>Streptophyta</taxon>
        <taxon>Embryophyta</taxon>
        <taxon>Tracheophyta</taxon>
        <taxon>Spermatophyta</taxon>
        <taxon>Magnoliopsida</taxon>
        <taxon>eudicotyledons</taxon>
        <taxon>Gunneridae</taxon>
        <taxon>Pentapetalae</taxon>
        <taxon>rosids</taxon>
        <taxon>malvids</taxon>
        <taxon>Malvales</taxon>
        <taxon>Malvaceae</taxon>
        <taxon>Malvoideae</taxon>
        <taxon>Hibiscus</taxon>
    </lineage>
</organism>
<evidence type="ECO:0000259" key="3">
    <source>
        <dbReference type="Pfam" id="PF00195"/>
    </source>
</evidence>
<sequence>MATVLSKGGEIWGVEKQREWLSFKQSAQQRWGNMGSGEAKRVALIQAIGTANPPNSYPQDDYPDFCFQFTKSQHLIHLKDKFKRICIYGAPSLGARQDILVREVPKLGMEASMKAIEEWGQPISNITHLIFCTSSEMGLPSADHRLAKLIGLKPSVQKFMIYNQGCFADGTALRLAKDLAENNADARVLVVCCEIHSLVCFHAPSETHLDILVGSAIFSDGAAAVIVSGGGNSGSTINRLPLFQIISTVQTEIPDSDEMIVAKIREIGMQYYLSRDLPKVVSDNIKQCLLEMFGPFGIGDWNKLFYTVHAGGPAILRGIEEKLRLGGEKPGASWSVLSEYGNMGSTSVLFALDALRRKSADEGKSTTG</sequence>
<proteinExistence type="inferred from homology"/>
<evidence type="ECO:0000256" key="2">
    <source>
        <dbReference type="RuleBase" id="RU003633"/>
    </source>
</evidence>
<accession>A0ABR2QNW7</accession>
<evidence type="ECO:0000256" key="1">
    <source>
        <dbReference type="ARBA" id="ARBA00005531"/>
    </source>
</evidence>
<name>A0ABR2QNW7_9ROSI</name>
<dbReference type="PANTHER" id="PTHR11877:SF57">
    <property type="entry name" value="CHALCONE SYNTHASE"/>
    <property type="match status" value="1"/>
</dbReference>
<dbReference type="SUPFAM" id="SSF53901">
    <property type="entry name" value="Thiolase-like"/>
    <property type="match status" value="2"/>
</dbReference>
<reference evidence="5 6" key="1">
    <citation type="journal article" date="2024" name="G3 (Bethesda)">
        <title>Genome assembly of Hibiscus sabdariffa L. provides insights into metabolisms of medicinal natural products.</title>
        <authorList>
            <person name="Kim T."/>
        </authorList>
    </citation>
    <scope>NUCLEOTIDE SEQUENCE [LARGE SCALE GENOMIC DNA]</scope>
    <source>
        <strain evidence="5">TK-2024</strain>
        <tissue evidence="5">Old leaves</tissue>
    </source>
</reference>
<evidence type="ECO:0000313" key="6">
    <source>
        <dbReference type="Proteomes" id="UP001396334"/>
    </source>
</evidence>
<dbReference type="InterPro" id="IPR011141">
    <property type="entry name" value="Polyketide_synthase_type-III"/>
</dbReference>
<protein>
    <recommendedName>
        <fullName evidence="7">Chalcone synthase</fullName>
    </recommendedName>
</protein>
<dbReference type="Pfam" id="PF02797">
    <property type="entry name" value="Chal_sti_synt_C"/>
    <property type="match status" value="1"/>
</dbReference>
<dbReference type="PANTHER" id="PTHR11877">
    <property type="entry name" value="HYDROXYMETHYLGLUTARYL-COA SYNTHASE"/>
    <property type="match status" value="1"/>
</dbReference>
<dbReference type="InterPro" id="IPR016039">
    <property type="entry name" value="Thiolase-like"/>
</dbReference>
<evidence type="ECO:0000313" key="5">
    <source>
        <dbReference type="EMBL" id="KAK9002314.1"/>
    </source>
</evidence>
<dbReference type="CDD" id="cd00831">
    <property type="entry name" value="CHS_like"/>
    <property type="match status" value="1"/>
</dbReference>
<dbReference type="InterPro" id="IPR012328">
    <property type="entry name" value="Chalcone/stilbene_synt_C"/>
</dbReference>
<evidence type="ECO:0000259" key="4">
    <source>
        <dbReference type="Pfam" id="PF02797"/>
    </source>
</evidence>
<dbReference type="EMBL" id="JBBPBN010000035">
    <property type="protein sequence ID" value="KAK9002314.1"/>
    <property type="molecule type" value="Genomic_DNA"/>
</dbReference>
<keyword evidence="2" id="KW-0808">Transferase</keyword>
<evidence type="ECO:0008006" key="7">
    <source>
        <dbReference type="Google" id="ProtNLM"/>
    </source>
</evidence>
<keyword evidence="6" id="KW-1185">Reference proteome</keyword>
<dbReference type="Pfam" id="PF00195">
    <property type="entry name" value="Chal_sti_synt_N"/>
    <property type="match status" value="1"/>
</dbReference>
<dbReference type="InterPro" id="IPR001099">
    <property type="entry name" value="Chalcone/stilbene_synt_N"/>
</dbReference>
<comment type="similarity">
    <text evidence="1 2">Belongs to the thiolase-like superfamily. Chalcone/stilbene synthases family.</text>
</comment>
<comment type="caution">
    <text evidence="5">The sequence shown here is derived from an EMBL/GenBank/DDBJ whole genome shotgun (WGS) entry which is preliminary data.</text>
</comment>
<feature type="domain" description="Chalcone/stilbene synthase N-terminal" evidence="3">
    <location>
        <begin position="85"/>
        <end position="228"/>
    </location>
</feature>
<gene>
    <name evidence="5" type="ORF">V6N11_024998</name>
</gene>
<keyword evidence="2" id="KW-0012">Acyltransferase</keyword>
<feature type="domain" description="Chalcone/stilbene synthase C-terminal" evidence="4">
    <location>
        <begin position="244"/>
        <end position="368"/>
    </location>
</feature>
<dbReference type="Gene3D" id="3.40.47.10">
    <property type="match status" value="2"/>
</dbReference>
<dbReference type="Proteomes" id="UP001396334">
    <property type="component" value="Unassembled WGS sequence"/>
</dbReference>